<feature type="domain" description="PP1-binding" evidence="8">
    <location>
        <begin position="41"/>
        <end position="100"/>
    </location>
</feature>
<keyword evidence="2" id="KW-1017">Isopeptide bond</keyword>
<dbReference type="Proteomes" id="UP000538472">
    <property type="component" value="Unassembled WGS sequence"/>
</dbReference>
<comment type="caution">
    <text evidence="9">The sequence shown here is derived from an EMBL/GenBank/DDBJ whole genome shotgun (WGS) entry which is preliminary data.</text>
</comment>
<dbReference type="InterPro" id="IPR029334">
    <property type="entry name" value="PP1-bd"/>
</dbReference>
<feature type="region of interest" description="Disordered" evidence="7">
    <location>
        <begin position="165"/>
        <end position="192"/>
    </location>
</feature>
<organism evidence="9 10">
    <name type="scientific">Nyctibius bracteatus</name>
    <name type="common">Rufous potoo</name>
    <dbReference type="NCBI Taxonomy" id="48426"/>
    <lineage>
        <taxon>Eukaryota</taxon>
        <taxon>Metazoa</taxon>
        <taxon>Chordata</taxon>
        <taxon>Craniata</taxon>
        <taxon>Vertebrata</taxon>
        <taxon>Euteleostomi</taxon>
        <taxon>Archelosauria</taxon>
        <taxon>Archosauria</taxon>
        <taxon>Dinosauria</taxon>
        <taxon>Saurischia</taxon>
        <taxon>Theropoda</taxon>
        <taxon>Coelurosauria</taxon>
        <taxon>Aves</taxon>
        <taxon>Neognathae</taxon>
        <taxon>Neoaves</taxon>
        <taxon>Strisores</taxon>
        <taxon>Caprimulgiformes</taxon>
        <taxon>Nyctibiidae</taxon>
        <taxon>Nyctibius</taxon>
    </lineage>
</organism>
<keyword evidence="4" id="KW-0832">Ubl conjugation</keyword>
<dbReference type="EMBL" id="VWZB01000055">
    <property type="protein sequence ID" value="NXF31100.1"/>
    <property type="molecule type" value="Genomic_DNA"/>
</dbReference>
<feature type="non-terminal residue" evidence="9">
    <location>
        <position position="192"/>
    </location>
</feature>
<reference evidence="9 10" key="1">
    <citation type="submission" date="2019-09" db="EMBL/GenBank/DDBJ databases">
        <title>Bird 10,000 Genomes (B10K) Project - Family phase.</title>
        <authorList>
            <person name="Zhang G."/>
        </authorList>
    </citation>
    <scope>NUCLEOTIDE SEQUENCE [LARGE SCALE GENOMIC DNA]</scope>
    <source>
        <strain evidence="9">B10K-CU-031-10</strain>
        <tissue evidence="9">Muscle</tissue>
    </source>
</reference>
<keyword evidence="3" id="KW-0597">Phosphoprotein</keyword>
<dbReference type="GO" id="GO:0007088">
    <property type="term" value="P:regulation of mitotic nuclear division"/>
    <property type="evidence" value="ECO:0007669"/>
    <property type="project" value="TreeGrafter"/>
</dbReference>
<keyword evidence="10" id="KW-1185">Reference proteome</keyword>
<proteinExistence type="predicted"/>
<protein>
    <submittedName>
        <fullName evidence="9">CDCA2 protein</fullName>
    </submittedName>
</protein>
<feature type="non-terminal residue" evidence="9">
    <location>
        <position position="1"/>
    </location>
</feature>
<evidence type="ECO:0000259" key="8">
    <source>
        <dbReference type="Pfam" id="PF15276"/>
    </source>
</evidence>
<dbReference type="GO" id="GO:0005694">
    <property type="term" value="C:chromosome"/>
    <property type="evidence" value="ECO:0007669"/>
    <property type="project" value="TreeGrafter"/>
</dbReference>
<keyword evidence="5" id="KW-0539">Nucleus</keyword>
<evidence type="ECO:0000313" key="10">
    <source>
        <dbReference type="Proteomes" id="UP000538472"/>
    </source>
</evidence>
<gene>
    <name evidence="9" type="primary">Cdca2_0</name>
    <name evidence="9" type="ORF">NYCBRA_R15528</name>
</gene>
<accession>A0A7K8SP68</accession>
<keyword evidence="6" id="KW-0131">Cell cycle</keyword>
<sequence length="192" mass="20913">EYSNDAVDRGGGGSPAVSSCAKIFDTLQTERTEIHSSGKRKKKRVTFGKVLSPEIFDEALPANTPLRKGATPVRQPEVQSSSPFARSSLIGEPLPQPNFDCDDECVEPLQELVESPVTAEGLLPVENAEAETDKSDMVTTRSSTKKKQCSTILEGTDFSISRATNTKNAKDIKNPRKNKFQRQKNVTTSAAK</sequence>
<evidence type="ECO:0000256" key="4">
    <source>
        <dbReference type="ARBA" id="ARBA00022843"/>
    </source>
</evidence>
<dbReference type="PANTHER" id="PTHR21603">
    <property type="entry name" value="ANTIGEN KI-67-LIKE PROTEIN"/>
    <property type="match status" value="1"/>
</dbReference>
<evidence type="ECO:0000256" key="7">
    <source>
        <dbReference type="SAM" id="MobiDB-lite"/>
    </source>
</evidence>
<evidence type="ECO:0000256" key="6">
    <source>
        <dbReference type="ARBA" id="ARBA00023306"/>
    </source>
</evidence>
<dbReference type="PANTHER" id="PTHR21603:SF16">
    <property type="entry name" value="CELL DIVISION CYCLE-ASSOCIATED PROTEIN 2"/>
    <property type="match status" value="1"/>
</dbReference>
<dbReference type="GO" id="GO:0051983">
    <property type="term" value="P:regulation of chromosome segregation"/>
    <property type="evidence" value="ECO:0007669"/>
    <property type="project" value="TreeGrafter"/>
</dbReference>
<evidence type="ECO:0000256" key="3">
    <source>
        <dbReference type="ARBA" id="ARBA00022553"/>
    </source>
</evidence>
<feature type="compositionally biased region" description="Polar residues" evidence="7">
    <location>
        <begin position="183"/>
        <end position="192"/>
    </location>
</feature>
<evidence type="ECO:0000256" key="5">
    <source>
        <dbReference type="ARBA" id="ARBA00023242"/>
    </source>
</evidence>
<name>A0A7K8SP68_9AVES</name>
<comment type="subcellular location">
    <subcellularLocation>
        <location evidence="1">Nucleus</location>
    </subcellularLocation>
</comment>
<dbReference type="GO" id="GO:0005634">
    <property type="term" value="C:nucleus"/>
    <property type="evidence" value="ECO:0007669"/>
    <property type="project" value="UniProtKB-SubCell"/>
</dbReference>
<feature type="region of interest" description="Disordered" evidence="7">
    <location>
        <begin position="60"/>
        <end position="100"/>
    </location>
</feature>
<evidence type="ECO:0000256" key="1">
    <source>
        <dbReference type="ARBA" id="ARBA00004123"/>
    </source>
</evidence>
<evidence type="ECO:0000313" key="9">
    <source>
        <dbReference type="EMBL" id="NXF31100.1"/>
    </source>
</evidence>
<feature type="region of interest" description="Disordered" evidence="7">
    <location>
        <begin position="116"/>
        <end position="150"/>
    </location>
</feature>
<dbReference type="Pfam" id="PF15276">
    <property type="entry name" value="PP1_bind"/>
    <property type="match status" value="1"/>
</dbReference>
<dbReference type="AlphaFoldDB" id="A0A7K8SP68"/>
<evidence type="ECO:0000256" key="2">
    <source>
        <dbReference type="ARBA" id="ARBA00022499"/>
    </source>
</evidence>